<feature type="compositionally biased region" description="Low complexity" evidence="6">
    <location>
        <begin position="265"/>
        <end position="284"/>
    </location>
</feature>
<evidence type="ECO:0000313" key="8">
    <source>
        <dbReference type="EMBL" id="KAH9421509.1"/>
    </source>
</evidence>
<dbReference type="PANTHER" id="PTHR23301">
    <property type="entry name" value="CHITIN BINDING PERITROPHIN-A"/>
    <property type="match status" value="1"/>
</dbReference>
<evidence type="ECO:0000256" key="4">
    <source>
        <dbReference type="ARBA" id="ARBA00023157"/>
    </source>
</evidence>
<gene>
    <name evidence="8" type="primary">Cpap3-b_2</name>
    <name evidence="8" type="ORF">DERP_012241</name>
</gene>
<feature type="compositionally biased region" description="Low complexity" evidence="6">
    <location>
        <begin position="342"/>
        <end position="351"/>
    </location>
</feature>
<dbReference type="SMART" id="SM00494">
    <property type="entry name" value="ChtBD2"/>
    <property type="match status" value="3"/>
</dbReference>
<dbReference type="Pfam" id="PF01607">
    <property type="entry name" value="CBM_14"/>
    <property type="match status" value="2"/>
</dbReference>
<evidence type="ECO:0000256" key="3">
    <source>
        <dbReference type="ARBA" id="ARBA00022737"/>
    </source>
</evidence>
<evidence type="ECO:0000256" key="5">
    <source>
        <dbReference type="ARBA" id="ARBA00023180"/>
    </source>
</evidence>
<dbReference type="PROSITE" id="PS50940">
    <property type="entry name" value="CHIT_BIND_II"/>
    <property type="match status" value="3"/>
</dbReference>
<organism evidence="8 9">
    <name type="scientific">Dermatophagoides pteronyssinus</name>
    <name type="common">European house dust mite</name>
    <dbReference type="NCBI Taxonomy" id="6956"/>
    <lineage>
        <taxon>Eukaryota</taxon>
        <taxon>Metazoa</taxon>
        <taxon>Ecdysozoa</taxon>
        <taxon>Arthropoda</taxon>
        <taxon>Chelicerata</taxon>
        <taxon>Arachnida</taxon>
        <taxon>Acari</taxon>
        <taxon>Acariformes</taxon>
        <taxon>Sarcoptiformes</taxon>
        <taxon>Astigmata</taxon>
        <taxon>Psoroptidia</taxon>
        <taxon>Analgoidea</taxon>
        <taxon>Pyroglyphidae</taxon>
        <taxon>Dermatophagoidinae</taxon>
        <taxon>Dermatophagoides</taxon>
    </lineage>
</organism>
<sequence>MAILTPPISLCRRRRRQQQNVRLQLNGSSLSSSLSSTSSKSTQTHHSNIIITKQQQQQQPFLSSLFSLSSPQSSSSLSLSSSLSSSYISLSSASIKSSSSLYNSRHPYGAKCQSLQQQYRHRQLSILSMVNKIIITIIISLSLNLYMSHFYQHSNLIVYSWNWDHNISEELLDRFICLRAKGFFPHEQRCDHFYECRNATIVNEGICRPGLRFDYRYRKKPRCIPLDQIDCRITQIDYQNEFTNNNNNDDYPEPKFIGNHRITESSSTTTMATTTTTPTPTTTTNLPPLLNIHRQIHHNQIPSSSTTSSNHHHYHHHHNHRSLPSSPQYGHFNSMTTATHFTPSSSPISRPISTIMTTSAITAPAAAETTTTSPISTQPTTTTTESPISKSSFQNNEQNFNRHNHHQRATSSNVDTTMSHSNNNDNNDDENFLNKKRKLLKKPLKLRRQRLQQDEIDDSNSLSATISGTINNNNNNNNNNNSHHHRQHQQLQTPPPRLTEQILTRAISSLNYDQNPSQPRQKSIHCPHPNGYYPDRDDCRKFYACDDGRAFLMSCPLGLAYDEMTGTCSWPDMVEGCRSEEMLRFNCPEPNENEILDYGDPRYPTSDCRKFVVCIQSEIHGSRTPRLLGCEEGLVFNPDSRECDYPENVPICSNYYDGHKFSRNLSRSIHSSRKRKNRYLNH</sequence>
<feature type="domain" description="Chitin-binding type-2" evidence="7">
    <location>
        <begin position="584"/>
        <end position="654"/>
    </location>
</feature>
<keyword evidence="3" id="KW-0677">Repeat</keyword>
<feature type="compositionally biased region" description="Basic residues" evidence="6">
    <location>
        <begin position="434"/>
        <end position="450"/>
    </location>
</feature>
<accession>A0ABQ8JFY0</accession>
<comment type="caution">
    <text evidence="8">The sequence shown here is derived from an EMBL/GenBank/DDBJ whole genome shotgun (WGS) entry which is preliminary data.</text>
</comment>
<name>A0ABQ8JFY0_DERPT</name>
<feature type="compositionally biased region" description="Polar residues" evidence="6">
    <location>
        <begin position="409"/>
        <end position="421"/>
    </location>
</feature>
<dbReference type="SUPFAM" id="SSF57625">
    <property type="entry name" value="Invertebrate chitin-binding proteins"/>
    <property type="match status" value="3"/>
</dbReference>
<dbReference type="EMBL" id="NJHN03000040">
    <property type="protein sequence ID" value="KAH9421509.1"/>
    <property type="molecule type" value="Genomic_DNA"/>
</dbReference>
<feature type="compositionally biased region" description="Polar residues" evidence="6">
    <location>
        <begin position="327"/>
        <end position="341"/>
    </location>
</feature>
<feature type="compositionally biased region" description="Low complexity" evidence="6">
    <location>
        <begin position="471"/>
        <end position="481"/>
    </location>
</feature>
<dbReference type="Gene3D" id="2.170.140.10">
    <property type="entry name" value="Chitin binding domain"/>
    <property type="match status" value="3"/>
</dbReference>
<feature type="region of interest" description="Disordered" evidence="6">
    <location>
        <begin position="363"/>
        <end position="494"/>
    </location>
</feature>
<evidence type="ECO:0000256" key="6">
    <source>
        <dbReference type="SAM" id="MobiDB-lite"/>
    </source>
</evidence>
<feature type="region of interest" description="Disordered" evidence="6">
    <location>
        <begin position="265"/>
        <end position="286"/>
    </location>
</feature>
<feature type="compositionally biased region" description="Basic residues" evidence="6">
    <location>
        <begin position="310"/>
        <end position="321"/>
    </location>
</feature>
<dbReference type="InterPro" id="IPR036508">
    <property type="entry name" value="Chitin-bd_dom_sf"/>
</dbReference>
<evidence type="ECO:0000259" key="7">
    <source>
        <dbReference type="PROSITE" id="PS50940"/>
    </source>
</evidence>
<keyword evidence="1" id="KW-0147">Chitin-binding</keyword>
<keyword evidence="9" id="KW-1185">Reference proteome</keyword>
<dbReference type="InterPro" id="IPR002557">
    <property type="entry name" value="Chitin-bd_dom"/>
</dbReference>
<reference evidence="8 9" key="2">
    <citation type="journal article" date="2022" name="Mol. Biol. Evol.">
        <title>Comparative Genomics Reveals Insights into the Divergent Evolution of Astigmatic Mites and Household Pest Adaptations.</title>
        <authorList>
            <person name="Xiong Q."/>
            <person name="Wan A.T."/>
            <person name="Liu X."/>
            <person name="Fung C.S."/>
            <person name="Xiao X."/>
            <person name="Malainual N."/>
            <person name="Hou J."/>
            <person name="Wang L."/>
            <person name="Wang M."/>
            <person name="Yang K.Y."/>
            <person name="Cui Y."/>
            <person name="Leung E.L."/>
            <person name="Nong W."/>
            <person name="Shin S.K."/>
            <person name="Au S.W."/>
            <person name="Jeong K.Y."/>
            <person name="Chew F.T."/>
            <person name="Hui J.H."/>
            <person name="Leung T.F."/>
            <person name="Tungtrongchitr A."/>
            <person name="Zhong N."/>
            <person name="Liu Z."/>
            <person name="Tsui S.K."/>
        </authorList>
    </citation>
    <scope>NUCLEOTIDE SEQUENCE [LARGE SCALE GENOMIC DNA]</scope>
    <source>
        <strain evidence="8">Derp</strain>
    </source>
</reference>
<protein>
    <submittedName>
        <fullName evidence="8">Chitin binding</fullName>
    </submittedName>
</protein>
<feature type="compositionally biased region" description="Polar residues" evidence="6">
    <location>
        <begin position="459"/>
        <end position="470"/>
    </location>
</feature>
<keyword evidence="2" id="KW-0732">Signal</keyword>
<evidence type="ECO:0000256" key="2">
    <source>
        <dbReference type="ARBA" id="ARBA00022729"/>
    </source>
</evidence>
<feature type="compositionally biased region" description="Low complexity" evidence="6">
    <location>
        <begin position="363"/>
        <end position="392"/>
    </location>
</feature>
<dbReference type="InterPro" id="IPR051940">
    <property type="entry name" value="Chitin_bind-dev_reg"/>
</dbReference>
<proteinExistence type="predicted"/>
<dbReference type="PANTHER" id="PTHR23301:SF107">
    <property type="entry name" value="LD20793P"/>
    <property type="match status" value="1"/>
</dbReference>
<keyword evidence="4" id="KW-1015">Disulfide bond</keyword>
<evidence type="ECO:0000256" key="1">
    <source>
        <dbReference type="ARBA" id="ARBA00022669"/>
    </source>
</evidence>
<feature type="region of interest" description="Disordered" evidence="6">
    <location>
        <begin position="300"/>
        <end position="351"/>
    </location>
</feature>
<evidence type="ECO:0000313" key="9">
    <source>
        <dbReference type="Proteomes" id="UP000887458"/>
    </source>
</evidence>
<dbReference type="Proteomes" id="UP000887458">
    <property type="component" value="Unassembled WGS sequence"/>
</dbReference>
<feature type="domain" description="Chitin-binding type-2" evidence="7">
    <location>
        <begin position="174"/>
        <end position="233"/>
    </location>
</feature>
<keyword evidence="5" id="KW-0325">Glycoprotein</keyword>
<reference evidence="8 9" key="1">
    <citation type="journal article" date="2018" name="J. Allergy Clin. Immunol.">
        <title>High-quality assembly of Dermatophagoides pteronyssinus genome and transcriptome reveals a wide range of novel allergens.</title>
        <authorList>
            <person name="Liu X.Y."/>
            <person name="Yang K.Y."/>
            <person name="Wang M.Q."/>
            <person name="Kwok J.S."/>
            <person name="Zeng X."/>
            <person name="Yang Z."/>
            <person name="Xiao X.J."/>
            <person name="Lau C.P."/>
            <person name="Li Y."/>
            <person name="Huang Z.M."/>
            <person name="Ba J.G."/>
            <person name="Yim A.K."/>
            <person name="Ouyang C.Y."/>
            <person name="Ngai S.M."/>
            <person name="Chan T.F."/>
            <person name="Leung E.L."/>
            <person name="Liu L."/>
            <person name="Liu Z.G."/>
            <person name="Tsui S.K."/>
        </authorList>
    </citation>
    <scope>NUCLEOTIDE SEQUENCE [LARGE SCALE GENOMIC DNA]</scope>
    <source>
        <strain evidence="8">Derp</strain>
    </source>
</reference>
<feature type="domain" description="Chitin-binding type-2" evidence="7">
    <location>
        <begin position="523"/>
        <end position="579"/>
    </location>
</feature>